<evidence type="ECO:0000256" key="8">
    <source>
        <dbReference type="SAM" id="SignalP"/>
    </source>
</evidence>
<keyword evidence="5" id="KW-0175">Coiled coil</keyword>
<keyword evidence="11" id="KW-1185">Reference proteome</keyword>
<protein>
    <recommendedName>
        <fullName evidence="12">Coiled-coil domain-containing protein 47</fullName>
    </recommendedName>
</protein>
<sequence>MSSKLNFFAVFVLKAALTFAEELQAAEPQVDSKIPGSENQTGPVSGTPFEFKMENYKTEFLIVLGIFIYLQAYFYGSSQNVKILRKIEPYIKEVLAEQFTEVGDGKVLFEADSPSDILFWASGRRNCKALQGHIQLKTRQDLIGLANDFLASNDEQVSLEIILDNAKVPDFIFGVVQKSKAKMLSKDRFDIEAFTKQVSHEKLDQKFVALTETNDTVESIIVNSGLCEYIDNKNGLLTSVVISDQPETKPDRLDFSKTKRLLATIKLPKTGDLKGYALFKETVGFVLHLVDFISNSITLRSETVKKLQKAREGAYRDLVRREEKRKQEELSKALAEKKKIEAESIQRLPVDQRRKAEEKLKAKQNKKSRNRVVRS</sequence>
<evidence type="ECO:0000313" key="11">
    <source>
        <dbReference type="Proteomes" id="UP000245699"/>
    </source>
</evidence>
<dbReference type="EMBL" id="MBFT01001139">
    <property type="protein sequence ID" value="PVU85167.1"/>
    <property type="molecule type" value="Genomic_DNA"/>
</dbReference>
<feature type="region of interest" description="Disordered" evidence="6">
    <location>
        <begin position="353"/>
        <end position="375"/>
    </location>
</feature>
<feature type="signal peptide" evidence="8">
    <location>
        <begin position="1"/>
        <end position="20"/>
    </location>
</feature>
<proteinExistence type="predicted"/>
<reference evidence="9 11" key="1">
    <citation type="journal article" date="2018" name="MBio">
        <title>Comparative Genomics Reveals the Core Gene Toolbox for the Fungus-Insect Symbiosis.</title>
        <authorList>
            <person name="Wang Y."/>
            <person name="Stata M."/>
            <person name="Wang W."/>
            <person name="Stajich J.E."/>
            <person name="White M.M."/>
            <person name="Moncalvo J.M."/>
        </authorList>
    </citation>
    <scope>NUCLEOTIDE SEQUENCE [LARGE SCALE GENOMIC DNA]</scope>
    <source>
        <strain evidence="9 11">AUS-77-4</strain>
    </source>
</reference>
<evidence type="ECO:0000256" key="3">
    <source>
        <dbReference type="ARBA" id="ARBA00022989"/>
    </source>
</evidence>
<dbReference type="PANTHER" id="PTHR12883">
    <property type="entry name" value="ADIPOCYTE-SPECIFIC PROTEIN 4-RELATED"/>
    <property type="match status" value="1"/>
</dbReference>
<evidence type="ECO:0000256" key="7">
    <source>
        <dbReference type="SAM" id="Phobius"/>
    </source>
</evidence>
<gene>
    <name evidence="10" type="ORF">BB559_006621</name>
    <name evidence="9" type="ORF">BB559_007157</name>
</gene>
<comment type="caution">
    <text evidence="9">The sequence shown here is derived from an EMBL/GenBank/DDBJ whole genome shotgun (WGS) entry which is preliminary data.</text>
</comment>
<evidence type="ECO:0000256" key="6">
    <source>
        <dbReference type="SAM" id="MobiDB-lite"/>
    </source>
</evidence>
<dbReference type="OrthoDB" id="10039147at2759"/>
<accession>A0A2T9XYL1</accession>
<dbReference type="GO" id="GO:0032469">
    <property type="term" value="P:endoplasmic reticulum calcium ion homeostasis"/>
    <property type="evidence" value="ECO:0007669"/>
    <property type="project" value="InterPro"/>
</dbReference>
<dbReference type="Pfam" id="PF07946">
    <property type="entry name" value="CCDC47"/>
    <property type="match status" value="1"/>
</dbReference>
<keyword evidence="2 7" id="KW-0812">Transmembrane</keyword>
<feature type="chain" id="PRO_5036323587" description="Coiled-coil domain-containing protein 47" evidence="8">
    <location>
        <begin position="21"/>
        <end position="375"/>
    </location>
</feature>
<evidence type="ECO:0000313" key="10">
    <source>
        <dbReference type="EMBL" id="PVU86173.1"/>
    </source>
</evidence>
<dbReference type="AlphaFoldDB" id="A0A2T9XYL1"/>
<feature type="transmembrane region" description="Helical" evidence="7">
    <location>
        <begin position="60"/>
        <end position="76"/>
    </location>
</feature>
<feature type="compositionally biased region" description="Basic residues" evidence="6">
    <location>
        <begin position="362"/>
        <end position="375"/>
    </location>
</feature>
<evidence type="ECO:0000256" key="5">
    <source>
        <dbReference type="SAM" id="Coils"/>
    </source>
</evidence>
<keyword evidence="4 7" id="KW-0472">Membrane</keyword>
<dbReference type="InterPro" id="IPR012879">
    <property type="entry name" value="CCDC47"/>
</dbReference>
<keyword evidence="8" id="KW-0732">Signal</keyword>
<name>A0A2T9XYL1_9FUNG</name>
<evidence type="ECO:0000256" key="4">
    <source>
        <dbReference type="ARBA" id="ARBA00023136"/>
    </source>
</evidence>
<feature type="coiled-coil region" evidence="5">
    <location>
        <begin position="316"/>
        <end position="343"/>
    </location>
</feature>
<evidence type="ECO:0008006" key="12">
    <source>
        <dbReference type="Google" id="ProtNLM"/>
    </source>
</evidence>
<keyword evidence="3 7" id="KW-1133">Transmembrane helix</keyword>
<dbReference type="Proteomes" id="UP000245699">
    <property type="component" value="Unassembled WGS sequence"/>
</dbReference>
<dbReference type="STRING" id="61424.A0A2T9XYL1"/>
<organism evidence="9 11">
    <name type="scientific">Furculomyces boomerangus</name>
    <dbReference type="NCBI Taxonomy" id="61424"/>
    <lineage>
        <taxon>Eukaryota</taxon>
        <taxon>Fungi</taxon>
        <taxon>Fungi incertae sedis</taxon>
        <taxon>Zoopagomycota</taxon>
        <taxon>Kickxellomycotina</taxon>
        <taxon>Harpellomycetes</taxon>
        <taxon>Harpellales</taxon>
        <taxon>Harpellaceae</taxon>
        <taxon>Furculomyces</taxon>
    </lineage>
</organism>
<dbReference type="GO" id="GO:0005509">
    <property type="term" value="F:calcium ion binding"/>
    <property type="evidence" value="ECO:0007669"/>
    <property type="project" value="InterPro"/>
</dbReference>
<dbReference type="GO" id="GO:0016020">
    <property type="term" value="C:membrane"/>
    <property type="evidence" value="ECO:0007669"/>
    <property type="project" value="UniProtKB-SubCell"/>
</dbReference>
<evidence type="ECO:0000256" key="1">
    <source>
        <dbReference type="ARBA" id="ARBA00004167"/>
    </source>
</evidence>
<evidence type="ECO:0000256" key="2">
    <source>
        <dbReference type="ARBA" id="ARBA00022692"/>
    </source>
</evidence>
<dbReference type="PANTHER" id="PTHR12883:SF0">
    <property type="entry name" value="PAT COMPLEX SUBUNIT CCDC47"/>
    <property type="match status" value="1"/>
</dbReference>
<dbReference type="GO" id="GO:0005783">
    <property type="term" value="C:endoplasmic reticulum"/>
    <property type="evidence" value="ECO:0007669"/>
    <property type="project" value="InterPro"/>
</dbReference>
<dbReference type="EMBL" id="MBFT01000958">
    <property type="protein sequence ID" value="PVU86173.1"/>
    <property type="molecule type" value="Genomic_DNA"/>
</dbReference>
<comment type="subcellular location">
    <subcellularLocation>
        <location evidence="1">Membrane</location>
        <topology evidence="1">Single-pass membrane protein</topology>
    </subcellularLocation>
</comment>
<evidence type="ECO:0000313" key="9">
    <source>
        <dbReference type="EMBL" id="PVU85167.1"/>
    </source>
</evidence>